<feature type="compositionally biased region" description="Basic and acidic residues" evidence="1">
    <location>
        <begin position="57"/>
        <end position="71"/>
    </location>
</feature>
<reference evidence="2" key="1">
    <citation type="submission" date="2023-03" db="EMBL/GenBank/DDBJ databases">
        <title>Massive genome expansion in bonnet fungi (Mycena s.s.) driven by repeated elements and novel gene families across ecological guilds.</title>
        <authorList>
            <consortium name="Lawrence Berkeley National Laboratory"/>
            <person name="Harder C.B."/>
            <person name="Miyauchi S."/>
            <person name="Viragh M."/>
            <person name="Kuo A."/>
            <person name="Thoen E."/>
            <person name="Andreopoulos B."/>
            <person name="Lu D."/>
            <person name="Skrede I."/>
            <person name="Drula E."/>
            <person name="Henrissat B."/>
            <person name="Morin E."/>
            <person name="Kohler A."/>
            <person name="Barry K."/>
            <person name="LaButti K."/>
            <person name="Morin E."/>
            <person name="Salamov A."/>
            <person name="Lipzen A."/>
            <person name="Mereny Z."/>
            <person name="Hegedus B."/>
            <person name="Baldrian P."/>
            <person name="Stursova M."/>
            <person name="Weitz H."/>
            <person name="Taylor A."/>
            <person name="Grigoriev I.V."/>
            <person name="Nagy L.G."/>
            <person name="Martin F."/>
            <person name="Kauserud H."/>
        </authorList>
    </citation>
    <scope>NUCLEOTIDE SEQUENCE</scope>
    <source>
        <strain evidence="2">CBHHK067</strain>
    </source>
</reference>
<protein>
    <submittedName>
        <fullName evidence="2">Uncharacterized protein</fullName>
    </submittedName>
</protein>
<comment type="caution">
    <text evidence="2">The sequence shown here is derived from an EMBL/GenBank/DDBJ whole genome shotgun (WGS) entry which is preliminary data.</text>
</comment>
<evidence type="ECO:0000313" key="2">
    <source>
        <dbReference type="EMBL" id="KAJ7671175.1"/>
    </source>
</evidence>
<name>A0AAD7CZB5_MYCRO</name>
<accession>A0AAD7CZB5</accession>
<evidence type="ECO:0000313" key="3">
    <source>
        <dbReference type="Proteomes" id="UP001221757"/>
    </source>
</evidence>
<dbReference type="AlphaFoldDB" id="A0AAD7CZB5"/>
<sequence>MLGVRRKSGIKGVSGEESSQYVRRRQGSKGEQNSKQRKSTKAGGGDAPASQRPAHRASIERHGKDLRRTIHIDFPVGTRKEGDIGFPRTTSRRRGRCAPAPPSTPLPCNIHADGGHPHHLGERQAFPRGRPLRLISPQSNAPMRCNAVVNRFCAVCSIHPHPASLVLPFVPPSGHHLFFALVVLFVRPVLCDVLDEYECAYKWCEEENESDCERECRAGGGELGSSVGYGTGRRWQRGMSAATVRRSRVPKDRGWARIPRSTCTTAARRRCALIKVVFVRRVRVLRLMQLFCAPPPTLASGYSQ</sequence>
<keyword evidence="3" id="KW-1185">Reference proteome</keyword>
<dbReference type="EMBL" id="JARKIE010000174">
    <property type="protein sequence ID" value="KAJ7671175.1"/>
    <property type="molecule type" value="Genomic_DNA"/>
</dbReference>
<organism evidence="2 3">
    <name type="scientific">Mycena rosella</name>
    <name type="common">Pink bonnet</name>
    <name type="synonym">Agaricus rosellus</name>
    <dbReference type="NCBI Taxonomy" id="1033263"/>
    <lineage>
        <taxon>Eukaryota</taxon>
        <taxon>Fungi</taxon>
        <taxon>Dikarya</taxon>
        <taxon>Basidiomycota</taxon>
        <taxon>Agaricomycotina</taxon>
        <taxon>Agaricomycetes</taxon>
        <taxon>Agaricomycetidae</taxon>
        <taxon>Agaricales</taxon>
        <taxon>Marasmiineae</taxon>
        <taxon>Mycenaceae</taxon>
        <taxon>Mycena</taxon>
    </lineage>
</organism>
<gene>
    <name evidence="2" type="ORF">B0H17DRAFT_1085113</name>
</gene>
<proteinExistence type="predicted"/>
<feature type="region of interest" description="Disordered" evidence="1">
    <location>
        <begin position="1"/>
        <end position="103"/>
    </location>
</feature>
<evidence type="ECO:0000256" key="1">
    <source>
        <dbReference type="SAM" id="MobiDB-lite"/>
    </source>
</evidence>
<dbReference type="Proteomes" id="UP001221757">
    <property type="component" value="Unassembled WGS sequence"/>
</dbReference>